<dbReference type="Pfam" id="PF00413">
    <property type="entry name" value="Peptidase_M10"/>
    <property type="match status" value="1"/>
</dbReference>
<keyword evidence="1" id="KW-0645">Protease</keyword>
<evidence type="ECO:0000256" key="3">
    <source>
        <dbReference type="ARBA" id="ARBA00022801"/>
    </source>
</evidence>
<dbReference type="EMBL" id="CM002803">
    <property type="protein sequence ID" value="KEI66035.1"/>
    <property type="molecule type" value="Genomic_DNA"/>
</dbReference>
<organism evidence="6 7">
    <name type="scientific">Planktothrix agardhii (strain NIVA-CYA 126/8)</name>
    <dbReference type="NCBI Taxonomy" id="388467"/>
    <lineage>
        <taxon>Bacteria</taxon>
        <taxon>Bacillati</taxon>
        <taxon>Cyanobacteriota</taxon>
        <taxon>Cyanophyceae</taxon>
        <taxon>Oscillatoriophycideae</taxon>
        <taxon>Oscillatoriales</taxon>
        <taxon>Microcoleaceae</taxon>
        <taxon>Planktothrix</taxon>
    </lineage>
</organism>
<dbReference type="InterPro" id="IPR024079">
    <property type="entry name" value="MetalloPept_cat_dom_sf"/>
</dbReference>
<dbReference type="eggNOG" id="COG5549">
    <property type="taxonomic scope" value="Bacteria"/>
</dbReference>
<keyword evidence="2" id="KW-0479">Metal-binding</keyword>
<reference evidence="6 7" key="1">
    <citation type="journal article" date="2014" name="Appl. Environ. Microbiol.">
        <title>Elucidation of insertion elements encoded on plasmids and in vitro construction of shuttle vectors from the toxic cyanobacterium Planktothrix.</title>
        <authorList>
            <person name="Christiansen G."/>
            <person name="Goesmann A."/>
            <person name="Kurmayer R."/>
        </authorList>
    </citation>
    <scope>NUCLEOTIDE SEQUENCE [LARGE SCALE GENOMIC DNA]</scope>
    <source>
        <strain evidence="6 7">NIVA-CYA 126/8</strain>
    </source>
</reference>
<evidence type="ECO:0000313" key="6">
    <source>
        <dbReference type="EMBL" id="KEI66035.1"/>
    </source>
</evidence>
<dbReference type="HOGENOM" id="CLU_079047_0_0_3"/>
<dbReference type="CDD" id="cd04279">
    <property type="entry name" value="ZnMc_MMP_like_1"/>
    <property type="match status" value="1"/>
</dbReference>
<keyword evidence="4" id="KW-0862">Zinc</keyword>
<evidence type="ECO:0000313" key="7">
    <source>
        <dbReference type="Proteomes" id="UP000027395"/>
    </source>
</evidence>
<evidence type="ECO:0000256" key="1">
    <source>
        <dbReference type="ARBA" id="ARBA00022670"/>
    </source>
</evidence>
<dbReference type="GO" id="GO:0008270">
    <property type="term" value="F:zinc ion binding"/>
    <property type="evidence" value="ECO:0007669"/>
    <property type="project" value="InterPro"/>
</dbReference>
<evidence type="ECO:0000256" key="4">
    <source>
        <dbReference type="ARBA" id="ARBA00022833"/>
    </source>
</evidence>
<dbReference type="SUPFAM" id="SSF55486">
    <property type="entry name" value="Metalloproteases ('zincins'), catalytic domain"/>
    <property type="match status" value="1"/>
</dbReference>
<dbReference type="PATRIC" id="fig|388467.6.peg.833"/>
<dbReference type="InterPro" id="IPR001818">
    <property type="entry name" value="Pept_M10_metallopeptidase"/>
</dbReference>
<dbReference type="GO" id="GO:0031012">
    <property type="term" value="C:extracellular matrix"/>
    <property type="evidence" value="ECO:0007669"/>
    <property type="project" value="InterPro"/>
</dbReference>
<dbReference type="STRING" id="388467.A19Y_0896"/>
<accession>A0A073CPT8</accession>
<evidence type="ECO:0000259" key="5">
    <source>
        <dbReference type="SMART" id="SM00235"/>
    </source>
</evidence>
<dbReference type="InterPro" id="IPR006026">
    <property type="entry name" value="Peptidase_Metallo"/>
</dbReference>
<dbReference type="AlphaFoldDB" id="A0A073CPT8"/>
<protein>
    <recommendedName>
        <fullName evidence="5">Peptidase metallopeptidase domain-containing protein</fullName>
    </recommendedName>
</protein>
<gene>
    <name evidence="6" type="ORF">A19Y_0896</name>
</gene>
<proteinExistence type="predicted"/>
<dbReference type="GO" id="GO:0004222">
    <property type="term" value="F:metalloendopeptidase activity"/>
    <property type="evidence" value="ECO:0007669"/>
    <property type="project" value="InterPro"/>
</dbReference>
<dbReference type="Gene3D" id="3.40.390.10">
    <property type="entry name" value="Collagenase (Catalytic Domain)"/>
    <property type="match status" value="1"/>
</dbReference>
<dbReference type="GeneID" id="77287136"/>
<dbReference type="Proteomes" id="UP000027395">
    <property type="component" value="Chromosome"/>
</dbReference>
<name>A0A073CPT8_PLAA1</name>
<feature type="domain" description="Peptidase metallopeptidase" evidence="5">
    <location>
        <begin position="64"/>
        <end position="218"/>
    </location>
</feature>
<dbReference type="SMART" id="SM00235">
    <property type="entry name" value="ZnMc"/>
    <property type="match status" value="1"/>
</dbReference>
<sequence length="227" mass="26278">MKRHSLIGMVLTTFFIVLISQIPTIATDDKIPFQPHPLPESLEHWQDPNNQGDYFDKIEAPNFGHLVFSNFPIKVYIENPVSEQNWKESISSAIFKWHNYLPFNLVEEPENADIEIIRKNPPLDPQKKRASSAETRYQVSVKYTPQGFPYLSHRFTIWLSPTQTGKYIQAAVLHEFGHALGIWGHSPEPTDVMYFSQVREPPPISARDINTLKRIYQQPTRLGWPVL</sequence>
<dbReference type="GO" id="GO:0006508">
    <property type="term" value="P:proteolysis"/>
    <property type="evidence" value="ECO:0007669"/>
    <property type="project" value="UniProtKB-KW"/>
</dbReference>
<dbReference type="RefSeq" id="WP_026786486.1">
    <property type="nucleotide sequence ID" value="NZ_CM002803.1"/>
</dbReference>
<evidence type="ECO:0000256" key="2">
    <source>
        <dbReference type="ARBA" id="ARBA00022723"/>
    </source>
</evidence>
<keyword evidence="3" id="KW-0378">Hydrolase</keyword>
<keyword evidence="7" id="KW-1185">Reference proteome</keyword>